<dbReference type="STRING" id="5627.A0A1C7LY27"/>
<dbReference type="PANTHER" id="PTHR33266">
    <property type="entry name" value="CHROMOSOME 15, WHOLE GENOME SHOTGUN SEQUENCE"/>
    <property type="match status" value="1"/>
</dbReference>
<dbReference type="EMBL" id="LUGG01000015">
    <property type="protein sequence ID" value="OBZ69610.1"/>
    <property type="molecule type" value="Genomic_DNA"/>
</dbReference>
<gene>
    <name evidence="1" type="ORF">A0H81_10227</name>
</gene>
<keyword evidence="2" id="KW-1185">Reference proteome</keyword>
<organism evidence="1 2">
    <name type="scientific">Grifola frondosa</name>
    <name type="common">Maitake</name>
    <name type="synonym">Polyporus frondosus</name>
    <dbReference type="NCBI Taxonomy" id="5627"/>
    <lineage>
        <taxon>Eukaryota</taxon>
        <taxon>Fungi</taxon>
        <taxon>Dikarya</taxon>
        <taxon>Basidiomycota</taxon>
        <taxon>Agaricomycotina</taxon>
        <taxon>Agaricomycetes</taxon>
        <taxon>Polyporales</taxon>
        <taxon>Grifolaceae</taxon>
        <taxon>Grifola</taxon>
    </lineage>
</organism>
<dbReference type="OMA" id="HESEMAQ"/>
<comment type="caution">
    <text evidence="1">The sequence shown here is derived from an EMBL/GenBank/DDBJ whole genome shotgun (WGS) entry which is preliminary data.</text>
</comment>
<reference evidence="1 2" key="1">
    <citation type="submission" date="2016-03" db="EMBL/GenBank/DDBJ databases">
        <title>Whole genome sequencing of Grifola frondosa 9006-11.</title>
        <authorList>
            <person name="Min B."/>
            <person name="Park H."/>
            <person name="Kim J.-G."/>
            <person name="Cho H."/>
            <person name="Oh Y.-L."/>
            <person name="Kong W.-S."/>
            <person name="Choi I.-G."/>
        </authorList>
    </citation>
    <scope>NUCLEOTIDE SEQUENCE [LARGE SCALE GENOMIC DNA]</scope>
    <source>
        <strain evidence="1 2">9006-11</strain>
    </source>
</reference>
<evidence type="ECO:0000313" key="1">
    <source>
        <dbReference type="EMBL" id="OBZ69610.1"/>
    </source>
</evidence>
<dbReference type="AlphaFoldDB" id="A0A1C7LY27"/>
<accession>A0A1C7LY27</accession>
<dbReference type="Proteomes" id="UP000092993">
    <property type="component" value="Unassembled WGS sequence"/>
</dbReference>
<protein>
    <submittedName>
        <fullName evidence="1">Uncharacterized protein</fullName>
    </submittedName>
</protein>
<name>A0A1C7LY27_GRIFR</name>
<dbReference type="PANTHER" id="PTHR33266:SF1">
    <property type="entry name" value="F-BOX DOMAIN-CONTAINING PROTEIN"/>
    <property type="match status" value="1"/>
</dbReference>
<sequence>MKSESLGGTREQARSDHQTREIQAANLSRPFDQPYHGTAVKDFKDALLEYDRMYDPTNHFGRTIAIVQSSGTGKSRLVKELGNHFPSLSVCFRSTQEITTSWPPGDSPALEFFVKVGMRRRSGGSLPGAWVKVALDDITHERNVDKSVHDRLDAWGIAARANGGDSRHDRFIAVVELAEHRLIAEQQVLASLRKNLMSSDVTNSVAPDAITFGDGRLVDGESKTLQKGNVAHDKDTLQKSILTWHCELFELLAKPYFDQLGKILSANNIGRFLIAFDECTRLEMAKETEETKRTKKTTAPQWGMSLMALQRILKASDAYTFSGARFWFLLLDTASYVTDFAPPGRNVSSFRLRRGFISLPIWSCLGFDQLKPEGQDLPRKPKDAHFLEHLKKYGRPYWSTLEGHSHLLQGAILKLVYPDLTFSPFNLNHVFALFSNRVLLEVGSGPAATRLMAESVRTHMRLLVGVRAGNVVITKAASEPMLAVAAAQCLNTNTKVYQLAMETLIEKLVEQGLVLDRGVQGELSGRLLATFARDRAALTNADAFVVSSPDGLSIQPVTLPAFLMALVGKSFFDNERTVCARFLEDNDDVWINFTHFVQVEKGISTIDVDDLYDAWCRTAAIQCTHNQPIIDNLIVTYKGDLNAPFDKKNLQYVVFQLKAKAVPVSSTIADALVGPFISAKDAKGISYRYKPKGHLVVIMDLGATSNFQGERSRIKLIYGKAKRGDKGSSWAGYADTDADEAERYCLNVRGHDAKVYPLIAKFEDIFDKLFHRILACEQESLQRYADKMDVATNVLALNSSY</sequence>
<dbReference type="OrthoDB" id="107110at2759"/>
<proteinExistence type="predicted"/>
<evidence type="ECO:0000313" key="2">
    <source>
        <dbReference type="Proteomes" id="UP000092993"/>
    </source>
</evidence>